<proteinExistence type="predicted"/>
<evidence type="ECO:0000259" key="1">
    <source>
        <dbReference type="PROSITE" id="PS50878"/>
    </source>
</evidence>
<evidence type="ECO:0000313" key="2">
    <source>
        <dbReference type="EMBL" id="GBE84985.1"/>
    </source>
</evidence>
<dbReference type="Proteomes" id="UP000287166">
    <property type="component" value="Unassembled WGS sequence"/>
</dbReference>
<dbReference type="PANTHER" id="PTHR33064:SF37">
    <property type="entry name" value="RIBONUCLEASE H"/>
    <property type="match status" value="1"/>
</dbReference>
<dbReference type="Gene3D" id="3.10.10.10">
    <property type="entry name" value="HIV Type 1 Reverse Transcriptase, subunit A, domain 1"/>
    <property type="match status" value="1"/>
</dbReference>
<sequence>MTNSFFQTHVHPDDVKYTAVTTPFGLYEWLVMPQGCRNAPSTHQCRMFAALCPLIGKICHVYLDDIVIWSQTFEEHQRNIRTVLQALQDHQLYCSDKKTSLFLTKLSFLGHIISAEGIQADPAKVDKILNWSTLRNASQVCAFLGSVRYIAPFLPKLADHTHVLNALTMKDAELAFPAWTDVHQSAFDDIKSLVCSREVLTTIDHDNMGSNRIFVSCDASDFRTGALLSYGETLESACPMAFESCTLKGAELNYPVHEKELLAIVHALRKWCINLLSVPFTVYTDHRTLENFFHQKELSR</sequence>
<evidence type="ECO:0000313" key="3">
    <source>
        <dbReference type="Proteomes" id="UP000287166"/>
    </source>
</evidence>
<dbReference type="CDD" id="cd09274">
    <property type="entry name" value="RNase_HI_RT_Ty3"/>
    <property type="match status" value="1"/>
</dbReference>
<dbReference type="Gene3D" id="3.30.70.270">
    <property type="match status" value="2"/>
</dbReference>
<dbReference type="RefSeq" id="XP_027615898.1">
    <property type="nucleotide sequence ID" value="XM_027760097.1"/>
</dbReference>
<dbReference type="InParanoid" id="A0A401GRZ1"/>
<dbReference type="InterPro" id="IPR041577">
    <property type="entry name" value="RT_RNaseH_2"/>
</dbReference>
<feature type="domain" description="Reverse transcriptase" evidence="1">
    <location>
        <begin position="1"/>
        <end position="113"/>
    </location>
</feature>
<dbReference type="STRING" id="139825.A0A401GRZ1"/>
<reference evidence="2 3" key="1">
    <citation type="journal article" date="2018" name="Sci. Rep.">
        <title>Genome sequence of the cauliflower mushroom Sparassis crispa (Hanabiratake) and its association with beneficial usage.</title>
        <authorList>
            <person name="Kiyama R."/>
            <person name="Furutani Y."/>
            <person name="Kawaguchi K."/>
            <person name="Nakanishi T."/>
        </authorList>
    </citation>
    <scope>NUCLEOTIDE SEQUENCE [LARGE SCALE GENOMIC DNA]</scope>
</reference>
<dbReference type="InterPro" id="IPR051320">
    <property type="entry name" value="Viral_Replic_Matur_Polypro"/>
</dbReference>
<dbReference type="Pfam" id="PF00078">
    <property type="entry name" value="RVT_1"/>
    <property type="match status" value="1"/>
</dbReference>
<dbReference type="InterPro" id="IPR043128">
    <property type="entry name" value="Rev_trsase/Diguanyl_cyclase"/>
</dbReference>
<dbReference type="PANTHER" id="PTHR33064">
    <property type="entry name" value="POL PROTEIN"/>
    <property type="match status" value="1"/>
</dbReference>
<gene>
    <name evidence="2" type="ORF">SCP_0701690</name>
</gene>
<protein>
    <recommendedName>
        <fullName evidence="1">Reverse transcriptase domain-containing protein</fullName>
    </recommendedName>
</protein>
<dbReference type="CDD" id="cd01647">
    <property type="entry name" value="RT_LTR"/>
    <property type="match status" value="1"/>
</dbReference>
<comment type="caution">
    <text evidence="2">The sequence shown here is derived from an EMBL/GenBank/DDBJ whole genome shotgun (WGS) entry which is preliminary data.</text>
</comment>
<keyword evidence="3" id="KW-1185">Reference proteome</keyword>
<dbReference type="EMBL" id="BFAD01000007">
    <property type="protein sequence ID" value="GBE84985.1"/>
    <property type="molecule type" value="Genomic_DNA"/>
</dbReference>
<name>A0A401GRZ1_9APHY</name>
<dbReference type="PROSITE" id="PS50878">
    <property type="entry name" value="RT_POL"/>
    <property type="match status" value="1"/>
</dbReference>
<dbReference type="AlphaFoldDB" id="A0A401GRZ1"/>
<accession>A0A401GRZ1</accession>
<dbReference type="OrthoDB" id="3232518at2759"/>
<dbReference type="InterPro" id="IPR000477">
    <property type="entry name" value="RT_dom"/>
</dbReference>
<dbReference type="InterPro" id="IPR043502">
    <property type="entry name" value="DNA/RNA_pol_sf"/>
</dbReference>
<organism evidence="2 3">
    <name type="scientific">Sparassis crispa</name>
    <dbReference type="NCBI Taxonomy" id="139825"/>
    <lineage>
        <taxon>Eukaryota</taxon>
        <taxon>Fungi</taxon>
        <taxon>Dikarya</taxon>
        <taxon>Basidiomycota</taxon>
        <taxon>Agaricomycotina</taxon>
        <taxon>Agaricomycetes</taxon>
        <taxon>Polyporales</taxon>
        <taxon>Sparassidaceae</taxon>
        <taxon>Sparassis</taxon>
    </lineage>
</organism>
<dbReference type="GeneID" id="38781902"/>
<dbReference type="Pfam" id="PF17919">
    <property type="entry name" value="RT_RNaseH_2"/>
    <property type="match status" value="1"/>
</dbReference>
<dbReference type="SUPFAM" id="SSF56672">
    <property type="entry name" value="DNA/RNA polymerases"/>
    <property type="match status" value="1"/>
</dbReference>